<reference evidence="1 2" key="1">
    <citation type="submission" date="2014-02" db="EMBL/GenBank/DDBJ databases">
        <title>Whole genome shotgun sequence of Rhodococcus wratislaviensis NBRC 100605.</title>
        <authorList>
            <person name="Hosoyama A."/>
            <person name="Tsuchikane K."/>
            <person name="Yoshida I."/>
            <person name="Ohji S."/>
            <person name="Ichikawa N."/>
            <person name="Yamazoe A."/>
            <person name="Fujita N."/>
        </authorList>
    </citation>
    <scope>NUCLEOTIDE SEQUENCE [LARGE SCALE GENOMIC DNA]</scope>
    <source>
        <strain evidence="1 2">NBRC 100605</strain>
    </source>
</reference>
<dbReference type="AlphaFoldDB" id="X0Q1E5"/>
<dbReference type="Proteomes" id="UP000019491">
    <property type="component" value="Unassembled WGS sequence"/>
</dbReference>
<organism evidence="1 2">
    <name type="scientific">Rhodococcus wratislaviensis NBRC 100605</name>
    <dbReference type="NCBI Taxonomy" id="1219028"/>
    <lineage>
        <taxon>Bacteria</taxon>
        <taxon>Bacillati</taxon>
        <taxon>Actinomycetota</taxon>
        <taxon>Actinomycetes</taxon>
        <taxon>Mycobacteriales</taxon>
        <taxon>Nocardiaceae</taxon>
        <taxon>Rhodococcus</taxon>
    </lineage>
</organism>
<gene>
    <name evidence="1" type="ORF">RW1_014_01850</name>
</gene>
<protein>
    <submittedName>
        <fullName evidence="1">Uncharacterized protein</fullName>
    </submittedName>
</protein>
<sequence length="101" mass="10772">MPIEAHQYVGTGHKSGNVTNLRSALGGCRWCCRPSGASEGVEVAAGFDPLVVRLGEDSFDESDNGSAIGEESLPTRCSAGSLFSRSFIRPPQRPIHSPSRR</sequence>
<accession>X0Q1E5</accession>
<evidence type="ECO:0000313" key="2">
    <source>
        <dbReference type="Proteomes" id="UP000019491"/>
    </source>
</evidence>
<proteinExistence type="predicted"/>
<evidence type="ECO:0000313" key="1">
    <source>
        <dbReference type="EMBL" id="GAF44722.1"/>
    </source>
</evidence>
<keyword evidence="2" id="KW-1185">Reference proteome</keyword>
<comment type="caution">
    <text evidence="1">The sequence shown here is derived from an EMBL/GenBank/DDBJ whole genome shotgun (WGS) entry which is preliminary data.</text>
</comment>
<dbReference type="EMBL" id="BAWF01000014">
    <property type="protein sequence ID" value="GAF44722.1"/>
    <property type="molecule type" value="Genomic_DNA"/>
</dbReference>
<name>X0Q1E5_RHOWR</name>